<name>A0AAV7J4D6_COTGL</name>
<keyword evidence="1" id="KW-0862">Zinc</keyword>
<dbReference type="PANTHER" id="PTHR31569:SF4">
    <property type="entry name" value="SWIM-TYPE DOMAIN-CONTAINING PROTEIN"/>
    <property type="match status" value="1"/>
</dbReference>
<evidence type="ECO:0000256" key="1">
    <source>
        <dbReference type="PROSITE-ProRule" id="PRU00325"/>
    </source>
</evidence>
<feature type="compositionally biased region" description="Acidic residues" evidence="2">
    <location>
        <begin position="273"/>
        <end position="282"/>
    </location>
</feature>
<evidence type="ECO:0000313" key="5">
    <source>
        <dbReference type="Proteomes" id="UP000826195"/>
    </source>
</evidence>
<feature type="compositionally biased region" description="Acidic residues" evidence="2">
    <location>
        <begin position="296"/>
        <end position="312"/>
    </location>
</feature>
<accession>A0AAV7J4D6</accession>
<protein>
    <recommendedName>
        <fullName evidence="3">SWIM-type domain-containing protein</fullName>
    </recommendedName>
</protein>
<dbReference type="Pfam" id="PF04434">
    <property type="entry name" value="SWIM"/>
    <property type="match status" value="1"/>
</dbReference>
<dbReference type="Proteomes" id="UP000826195">
    <property type="component" value="Unassembled WGS sequence"/>
</dbReference>
<dbReference type="PANTHER" id="PTHR31569">
    <property type="entry name" value="SWIM-TYPE DOMAIN-CONTAINING PROTEIN"/>
    <property type="match status" value="1"/>
</dbReference>
<organism evidence="4 5">
    <name type="scientific">Cotesia glomerata</name>
    <name type="common">Lepidopteran parasitic wasp</name>
    <name type="synonym">Apanteles glomeratus</name>
    <dbReference type="NCBI Taxonomy" id="32391"/>
    <lineage>
        <taxon>Eukaryota</taxon>
        <taxon>Metazoa</taxon>
        <taxon>Ecdysozoa</taxon>
        <taxon>Arthropoda</taxon>
        <taxon>Hexapoda</taxon>
        <taxon>Insecta</taxon>
        <taxon>Pterygota</taxon>
        <taxon>Neoptera</taxon>
        <taxon>Endopterygota</taxon>
        <taxon>Hymenoptera</taxon>
        <taxon>Apocrita</taxon>
        <taxon>Ichneumonoidea</taxon>
        <taxon>Braconidae</taxon>
        <taxon>Microgastrinae</taxon>
        <taxon>Cotesia</taxon>
    </lineage>
</organism>
<feature type="compositionally biased region" description="Low complexity" evidence="2">
    <location>
        <begin position="283"/>
        <end position="292"/>
    </location>
</feature>
<evidence type="ECO:0000313" key="4">
    <source>
        <dbReference type="EMBL" id="KAH0567730.1"/>
    </source>
</evidence>
<keyword evidence="1" id="KW-0863">Zinc-finger</keyword>
<dbReference type="PROSITE" id="PS50966">
    <property type="entry name" value="ZF_SWIM"/>
    <property type="match status" value="1"/>
</dbReference>
<feature type="region of interest" description="Disordered" evidence="2">
    <location>
        <begin position="256"/>
        <end position="312"/>
    </location>
</feature>
<dbReference type="AlphaFoldDB" id="A0AAV7J4D6"/>
<gene>
    <name evidence="4" type="ORF">KQX54_012639</name>
</gene>
<dbReference type="InterPro" id="IPR052579">
    <property type="entry name" value="Zinc_finger_SWIM"/>
</dbReference>
<keyword evidence="5" id="KW-1185">Reference proteome</keyword>
<comment type="caution">
    <text evidence="4">The sequence shown here is derived from an EMBL/GenBank/DDBJ whole genome shotgun (WGS) entry which is preliminary data.</text>
</comment>
<proteinExistence type="predicted"/>
<feature type="domain" description="SWIM-type" evidence="3">
    <location>
        <begin position="152"/>
        <end position="192"/>
    </location>
</feature>
<keyword evidence="1" id="KW-0479">Metal-binding</keyword>
<dbReference type="EMBL" id="JAHXZJ010000001">
    <property type="protein sequence ID" value="KAH0567730.1"/>
    <property type="molecule type" value="Genomic_DNA"/>
</dbReference>
<evidence type="ECO:0000256" key="2">
    <source>
        <dbReference type="SAM" id="MobiDB-lite"/>
    </source>
</evidence>
<reference evidence="4 5" key="1">
    <citation type="journal article" date="2021" name="J. Hered.">
        <title>A chromosome-level genome assembly of the parasitoid wasp, Cotesia glomerata (Hymenoptera: Braconidae).</title>
        <authorList>
            <person name="Pinto B.J."/>
            <person name="Weis J.J."/>
            <person name="Gamble T."/>
            <person name="Ode P.J."/>
            <person name="Paul R."/>
            <person name="Zaspel J.M."/>
        </authorList>
    </citation>
    <scope>NUCLEOTIDE SEQUENCE [LARGE SCALE GENOMIC DNA]</scope>
    <source>
        <strain evidence="4">CgM1</strain>
    </source>
</reference>
<sequence length="577" mass="66236">MVYAESEERYLELYEELQKMPPSVVEYFNENWHESRKEWSISTDFVQHNFGNGTNDRVESLNAKLKKDLDIYSSLEDFTKNFLIAMECSHVEKDHRAAVLYQKQPILLNYAKESAEFRYAQYVTAYAFKFIETEFKKINNLELVYDQNLNVYQHNAISGGAKSATSCSCDCLSYSAMSLPCRHILAVRKLNELDLFEENLCDKRWTKEYYFSNQRVFLSSDAQIPIPEPILSSEAWQNNEEVEIIIRLNSQNQKVTNKTSRKIRNTNNNISVENDDDNDDNNEAVGDANNIHDNGDNEDENNDSDSNDDLDNDFNELIKFAETSESNLAEDTFRFENNEDSNTEDLQGFQSTVGINSDRSTFDVNNNDNNNEQITACTKELQQSNQNNCRQANIRSPKLILHAAPKEKQNFMTSDKSSGNKSNIYIHAHASTSTVSESITNTGVDTLLNVIVQPAIKRRGRPRGTDKTVIGLPKKKKPHNEKSIIPFNQKEINDQRKIILKWFLIADKTIKKVLDNKQKLCDSDVTIDYKDLTYAILDDTNVNLSIIKPYFTNQGWNKIIKICESKNCKNGNVNIVN</sequence>
<dbReference type="GO" id="GO:0008270">
    <property type="term" value="F:zinc ion binding"/>
    <property type="evidence" value="ECO:0007669"/>
    <property type="project" value="UniProtKB-KW"/>
</dbReference>
<dbReference type="InterPro" id="IPR007527">
    <property type="entry name" value="Znf_SWIM"/>
</dbReference>
<evidence type="ECO:0000259" key="3">
    <source>
        <dbReference type="PROSITE" id="PS50966"/>
    </source>
</evidence>